<reference evidence="3" key="1">
    <citation type="submission" date="2016-11" db="UniProtKB">
        <authorList>
            <consortium name="WormBaseParasite"/>
        </authorList>
    </citation>
    <scope>IDENTIFICATION</scope>
</reference>
<keyword evidence="2" id="KW-1185">Reference proteome</keyword>
<sequence length="111" mass="12740">MDGITMNGIFRMALSNDSSSLDGTRSSAQLESKLIENPTIPHQINYGKRNIYDDSIIYIYIYIYICIVAQPTFLGFCYIDVREIKNYCNDLGIPLDDQRAQNIVEKFVVLF</sequence>
<evidence type="ECO:0000313" key="3">
    <source>
        <dbReference type="WBParaSite" id="Hba_05022"/>
    </source>
</evidence>
<feature type="transmembrane region" description="Helical" evidence="1">
    <location>
        <begin position="57"/>
        <end position="79"/>
    </location>
</feature>
<keyword evidence="1" id="KW-0812">Transmembrane</keyword>
<accession>A0A1I7WJ29</accession>
<keyword evidence="1" id="KW-0472">Membrane</keyword>
<organism evidence="2 3">
    <name type="scientific">Heterorhabditis bacteriophora</name>
    <name type="common">Entomopathogenic nematode worm</name>
    <dbReference type="NCBI Taxonomy" id="37862"/>
    <lineage>
        <taxon>Eukaryota</taxon>
        <taxon>Metazoa</taxon>
        <taxon>Ecdysozoa</taxon>
        <taxon>Nematoda</taxon>
        <taxon>Chromadorea</taxon>
        <taxon>Rhabditida</taxon>
        <taxon>Rhabditina</taxon>
        <taxon>Rhabditomorpha</taxon>
        <taxon>Strongyloidea</taxon>
        <taxon>Heterorhabditidae</taxon>
        <taxon>Heterorhabditis</taxon>
    </lineage>
</organism>
<proteinExistence type="predicted"/>
<dbReference type="Proteomes" id="UP000095283">
    <property type="component" value="Unplaced"/>
</dbReference>
<dbReference type="AlphaFoldDB" id="A0A1I7WJ29"/>
<keyword evidence="1" id="KW-1133">Transmembrane helix</keyword>
<dbReference type="WBParaSite" id="Hba_05022">
    <property type="protein sequence ID" value="Hba_05022"/>
    <property type="gene ID" value="Hba_05022"/>
</dbReference>
<evidence type="ECO:0000256" key="1">
    <source>
        <dbReference type="SAM" id="Phobius"/>
    </source>
</evidence>
<name>A0A1I7WJ29_HETBA</name>
<evidence type="ECO:0000313" key="2">
    <source>
        <dbReference type="Proteomes" id="UP000095283"/>
    </source>
</evidence>
<protein>
    <submittedName>
        <fullName evidence="3">Rho-GAP domain-containing protein</fullName>
    </submittedName>
</protein>